<protein>
    <submittedName>
        <fullName evidence="2">Uncharacterized protein</fullName>
    </submittedName>
</protein>
<dbReference type="Proteomes" id="UP000887569">
    <property type="component" value="Unplaced"/>
</dbReference>
<dbReference type="WBParaSite" id="PgE030_g004_t02">
    <property type="protein sequence ID" value="PgE030_g004_t02"/>
    <property type="gene ID" value="PgE030_g004"/>
</dbReference>
<reference evidence="2" key="1">
    <citation type="submission" date="2022-11" db="UniProtKB">
        <authorList>
            <consortium name="WormBaseParasite"/>
        </authorList>
    </citation>
    <scope>IDENTIFICATION</scope>
</reference>
<organism evidence="1 2">
    <name type="scientific">Parascaris univalens</name>
    <name type="common">Nematode worm</name>
    <dbReference type="NCBI Taxonomy" id="6257"/>
    <lineage>
        <taxon>Eukaryota</taxon>
        <taxon>Metazoa</taxon>
        <taxon>Ecdysozoa</taxon>
        <taxon>Nematoda</taxon>
        <taxon>Chromadorea</taxon>
        <taxon>Rhabditida</taxon>
        <taxon>Spirurina</taxon>
        <taxon>Ascaridomorpha</taxon>
        <taxon>Ascaridoidea</taxon>
        <taxon>Ascarididae</taxon>
        <taxon>Parascaris</taxon>
    </lineage>
</organism>
<accession>A0A915A2X7</accession>
<proteinExistence type="predicted"/>
<keyword evidence="1" id="KW-1185">Reference proteome</keyword>
<dbReference type="AlphaFoldDB" id="A0A915A2X7"/>
<sequence>MLYQKMSSWWLTKHGHLVHHLSVISVASAKKPRGSFQITVIKKFLAAAFRESAES</sequence>
<name>A0A915A2X7_PARUN</name>
<evidence type="ECO:0000313" key="1">
    <source>
        <dbReference type="Proteomes" id="UP000887569"/>
    </source>
</evidence>
<evidence type="ECO:0000313" key="2">
    <source>
        <dbReference type="WBParaSite" id="PgE030_g004_t02"/>
    </source>
</evidence>